<name>A0ABU2UAE8_9ACTN</name>
<gene>
    <name evidence="3" type="ORF">RM764_46150</name>
</gene>
<dbReference type="NCBIfam" id="NF033551">
    <property type="entry name" value="transpos_IS1182"/>
    <property type="match status" value="1"/>
</dbReference>
<evidence type="ECO:0000313" key="4">
    <source>
        <dbReference type="Proteomes" id="UP001183809"/>
    </source>
</evidence>
<sequence>IPEQTAAVARAAFPKGSLPIRVRDRLAEVFADEPFTGAFGVRGAPGMAPAVLSLVTVLQFAENLTDRQAAAMAVRAIDWKYAIGAELTDTGFDPSVLARFRARLAEHGLERVVFDRLVDHCRDAGLVGAGGKQRTDATHVISAVRDLNRLELAGESVRAALEALAVAAPVWLADKIDVAEFAHRYGPRVNGWTMPSSKTKKDRLAQVFAQDGYAIVRAAYDAAAPTWIRDVEAVQILRQVLVQTYYVCTDTRGREVIVKRDADDEGVPPGRRRLASPYDTDARWAAKGEDLFWCGYKVHLTESCDTPAEAEAGRRAGPRPHLITDVHTTDATVPDVKATAGIQQRLAERDLAPGEHYLDSGYPSADLVTAAAKNGIAMVTPLLADHSPQARAAEGFAKSAFRIDWRTRTVRCPEGHASTGWHPVTQHGRDAIVIEFAKSDCGSCPVKERCTSAARGNRMLTLRPKEIHETTARARTEQDTPAWRTKYALRAGIEGTVNQALDVTGLRRARYRGLPKVRLQHAFSAAAINVVRLDAYWSDQPLRPVRTSRLERLAYRLTA</sequence>
<dbReference type="InterPro" id="IPR008490">
    <property type="entry name" value="Transposase_InsH_N"/>
</dbReference>
<organism evidence="3 4">
    <name type="scientific">Streptomyces gibsoniae</name>
    <dbReference type="NCBI Taxonomy" id="3075529"/>
    <lineage>
        <taxon>Bacteria</taxon>
        <taxon>Bacillati</taxon>
        <taxon>Actinomycetota</taxon>
        <taxon>Actinomycetes</taxon>
        <taxon>Kitasatosporales</taxon>
        <taxon>Streptomycetaceae</taxon>
        <taxon>Streptomyces</taxon>
    </lineage>
</organism>
<dbReference type="PANTHER" id="PTHR35604:SF2">
    <property type="entry name" value="TRANSPOSASE INSH FOR INSERTION SEQUENCE ELEMENT IS5A-RELATED"/>
    <property type="match status" value="1"/>
</dbReference>
<dbReference type="EMBL" id="JAVREY010000204">
    <property type="protein sequence ID" value="MDT0470204.1"/>
    <property type="molecule type" value="Genomic_DNA"/>
</dbReference>
<dbReference type="PANTHER" id="PTHR35604">
    <property type="entry name" value="TRANSPOSASE INSH FOR INSERTION SEQUENCE ELEMENT IS5A-RELATED"/>
    <property type="match status" value="1"/>
</dbReference>
<feature type="non-terminal residue" evidence="3">
    <location>
        <position position="1"/>
    </location>
</feature>
<dbReference type="Pfam" id="PF13751">
    <property type="entry name" value="DDE_Tnp_1_6"/>
    <property type="match status" value="1"/>
</dbReference>
<dbReference type="InterPro" id="IPR025668">
    <property type="entry name" value="Tnp_DDE_dom"/>
</dbReference>
<dbReference type="RefSeq" id="WP_311701640.1">
    <property type="nucleotide sequence ID" value="NZ_JAVREY010000204.1"/>
</dbReference>
<keyword evidence="4" id="KW-1185">Reference proteome</keyword>
<dbReference type="Pfam" id="PF05598">
    <property type="entry name" value="DUF772"/>
    <property type="match status" value="1"/>
</dbReference>
<dbReference type="Proteomes" id="UP001183809">
    <property type="component" value="Unassembled WGS sequence"/>
</dbReference>
<evidence type="ECO:0000259" key="2">
    <source>
        <dbReference type="Pfam" id="PF13751"/>
    </source>
</evidence>
<comment type="caution">
    <text evidence="3">The sequence shown here is derived from an EMBL/GenBank/DDBJ whole genome shotgun (WGS) entry which is preliminary data.</text>
</comment>
<protein>
    <submittedName>
        <fullName evidence="3">IS1182 family transposase</fullName>
    </submittedName>
</protein>
<accession>A0ABU2UAE8</accession>
<dbReference type="InterPro" id="IPR047629">
    <property type="entry name" value="IS1182_transpos"/>
</dbReference>
<feature type="domain" description="Transposase DDE" evidence="2">
    <location>
        <begin position="412"/>
        <end position="533"/>
    </location>
</feature>
<reference evidence="4" key="1">
    <citation type="submission" date="2023-07" db="EMBL/GenBank/DDBJ databases">
        <title>30 novel species of actinomycetes from the DSMZ collection.</title>
        <authorList>
            <person name="Nouioui I."/>
        </authorList>
    </citation>
    <scope>NUCLEOTIDE SEQUENCE [LARGE SCALE GENOMIC DNA]</scope>
    <source>
        <strain evidence="4">DSM 41699</strain>
    </source>
</reference>
<evidence type="ECO:0000313" key="3">
    <source>
        <dbReference type="EMBL" id="MDT0470204.1"/>
    </source>
</evidence>
<proteinExistence type="predicted"/>
<feature type="domain" description="Transposase InsH N-terminal" evidence="1">
    <location>
        <begin position="20"/>
        <end position="103"/>
    </location>
</feature>
<evidence type="ECO:0000259" key="1">
    <source>
        <dbReference type="Pfam" id="PF05598"/>
    </source>
</evidence>